<sequence length="155" mass="17645">KSSHGLNPMGVVGTVEDHWNRVSNFYFIHDDRETARHLTRHLTRGGCVSGLQSGSIHSEPEWTGPGGKGRVGPGRVAQLQTRQKVEDDRRVRSTRAREFHAQGDKTRVRARERVFSGGIFCRLLVGGWWTQWCGRRAKLSSVERTTREEREVPKN</sequence>
<feature type="region of interest" description="Disordered" evidence="1">
    <location>
        <begin position="51"/>
        <end position="74"/>
    </location>
</feature>
<dbReference type="Proteomes" id="UP001341840">
    <property type="component" value="Unassembled WGS sequence"/>
</dbReference>
<keyword evidence="3" id="KW-1185">Reference proteome</keyword>
<proteinExistence type="predicted"/>
<dbReference type="EMBL" id="JASCZI010091007">
    <property type="protein sequence ID" value="MED6148386.1"/>
    <property type="molecule type" value="Genomic_DNA"/>
</dbReference>
<evidence type="ECO:0000313" key="3">
    <source>
        <dbReference type="Proteomes" id="UP001341840"/>
    </source>
</evidence>
<evidence type="ECO:0000313" key="2">
    <source>
        <dbReference type="EMBL" id="MED6148386.1"/>
    </source>
</evidence>
<reference evidence="2 3" key="1">
    <citation type="journal article" date="2023" name="Plants (Basel)">
        <title>Bridging the Gap: Combining Genomics and Transcriptomics Approaches to Understand Stylosanthes scabra, an Orphan Legume from the Brazilian Caatinga.</title>
        <authorList>
            <person name="Ferreira-Neto J.R.C."/>
            <person name="da Silva M.D."/>
            <person name="Binneck E."/>
            <person name="de Melo N.F."/>
            <person name="da Silva R.H."/>
            <person name="de Melo A.L.T.M."/>
            <person name="Pandolfi V."/>
            <person name="Bustamante F.O."/>
            <person name="Brasileiro-Vidal A.C."/>
            <person name="Benko-Iseppon A.M."/>
        </authorList>
    </citation>
    <scope>NUCLEOTIDE SEQUENCE [LARGE SCALE GENOMIC DNA]</scope>
    <source>
        <tissue evidence="2">Leaves</tissue>
    </source>
</reference>
<gene>
    <name evidence="2" type="ORF">PIB30_052780</name>
</gene>
<feature type="non-terminal residue" evidence="2">
    <location>
        <position position="1"/>
    </location>
</feature>
<protein>
    <submittedName>
        <fullName evidence="2">Uncharacterized protein</fullName>
    </submittedName>
</protein>
<comment type="caution">
    <text evidence="2">The sequence shown here is derived from an EMBL/GenBank/DDBJ whole genome shotgun (WGS) entry which is preliminary data.</text>
</comment>
<evidence type="ECO:0000256" key="1">
    <source>
        <dbReference type="SAM" id="MobiDB-lite"/>
    </source>
</evidence>
<name>A0ABU6TI12_9FABA</name>
<organism evidence="2 3">
    <name type="scientific">Stylosanthes scabra</name>
    <dbReference type="NCBI Taxonomy" id="79078"/>
    <lineage>
        <taxon>Eukaryota</taxon>
        <taxon>Viridiplantae</taxon>
        <taxon>Streptophyta</taxon>
        <taxon>Embryophyta</taxon>
        <taxon>Tracheophyta</taxon>
        <taxon>Spermatophyta</taxon>
        <taxon>Magnoliopsida</taxon>
        <taxon>eudicotyledons</taxon>
        <taxon>Gunneridae</taxon>
        <taxon>Pentapetalae</taxon>
        <taxon>rosids</taxon>
        <taxon>fabids</taxon>
        <taxon>Fabales</taxon>
        <taxon>Fabaceae</taxon>
        <taxon>Papilionoideae</taxon>
        <taxon>50 kb inversion clade</taxon>
        <taxon>dalbergioids sensu lato</taxon>
        <taxon>Dalbergieae</taxon>
        <taxon>Pterocarpus clade</taxon>
        <taxon>Stylosanthes</taxon>
    </lineage>
</organism>
<accession>A0ABU6TI12</accession>